<dbReference type="InterPro" id="IPR050546">
    <property type="entry name" value="Glycosyl_Hydrlase_16"/>
</dbReference>
<dbReference type="PANTHER" id="PTHR10963">
    <property type="entry name" value="GLYCOSYL HYDROLASE-RELATED"/>
    <property type="match status" value="1"/>
</dbReference>
<dbReference type="SUPFAM" id="SSF49899">
    <property type="entry name" value="Concanavalin A-like lectins/glucanases"/>
    <property type="match status" value="1"/>
</dbReference>
<name>A0A8H5HDU1_9AGAR</name>
<evidence type="ECO:0000259" key="2">
    <source>
        <dbReference type="PROSITE" id="PS51762"/>
    </source>
</evidence>
<feature type="signal peptide" evidence="1">
    <location>
        <begin position="1"/>
        <end position="22"/>
    </location>
</feature>
<comment type="caution">
    <text evidence="3">The sequence shown here is derived from an EMBL/GenBank/DDBJ whole genome shotgun (WGS) entry which is preliminary data.</text>
</comment>
<dbReference type="InterPro" id="IPR000757">
    <property type="entry name" value="Beta-glucanase-like"/>
</dbReference>
<accession>A0A8H5HDU1</accession>
<dbReference type="OrthoDB" id="192832at2759"/>
<feature type="chain" id="PRO_5034881361" description="GH16 domain-containing protein" evidence="1">
    <location>
        <begin position="23"/>
        <end position="337"/>
    </location>
</feature>
<dbReference type="Pfam" id="PF26113">
    <property type="entry name" value="GH16_XgeA"/>
    <property type="match status" value="1"/>
</dbReference>
<keyword evidence="4" id="KW-1185">Reference proteome</keyword>
<dbReference type="AlphaFoldDB" id="A0A8H5HDU1"/>
<organism evidence="3 4">
    <name type="scientific">Collybiopsis confluens</name>
    <dbReference type="NCBI Taxonomy" id="2823264"/>
    <lineage>
        <taxon>Eukaryota</taxon>
        <taxon>Fungi</taxon>
        <taxon>Dikarya</taxon>
        <taxon>Basidiomycota</taxon>
        <taxon>Agaricomycotina</taxon>
        <taxon>Agaricomycetes</taxon>
        <taxon>Agaricomycetidae</taxon>
        <taxon>Agaricales</taxon>
        <taxon>Marasmiineae</taxon>
        <taxon>Omphalotaceae</taxon>
        <taxon>Collybiopsis</taxon>
    </lineage>
</organism>
<keyword evidence="1" id="KW-0732">Signal</keyword>
<dbReference type="GO" id="GO:0009251">
    <property type="term" value="P:glucan catabolic process"/>
    <property type="evidence" value="ECO:0007669"/>
    <property type="project" value="TreeGrafter"/>
</dbReference>
<dbReference type="Proteomes" id="UP000518752">
    <property type="component" value="Unassembled WGS sequence"/>
</dbReference>
<dbReference type="GO" id="GO:0004553">
    <property type="term" value="F:hydrolase activity, hydrolyzing O-glycosyl compounds"/>
    <property type="evidence" value="ECO:0007669"/>
    <property type="project" value="InterPro"/>
</dbReference>
<proteinExistence type="predicted"/>
<dbReference type="PANTHER" id="PTHR10963:SF24">
    <property type="entry name" value="GLYCOSIDASE C21B10.07-RELATED"/>
    <property type="match status" value="1"/>
</dbReference>
<protein>
    <recommendedName>
        <fullName evidence="2">GH16 domain-containing protein</fullName>
    </recommendedName>
</protein>
<evidence type="ECO:0000313" key="3">
    <source>
        <dbReference type="EMBL" id="KAF5381462.1"/>
    </source>
</evidence>
<dbReference type="InterPro" id="IPR013320">
    <property type="entry name" value="ConA-like_dom_sf"/>
</dbReference>
<reference evidence="3 4" key="1">
    <citation type="journal article" date="2020" name="ISME J.">
        <title>Uncovering the hidden diversity of litter-decomposition mechanisms in mushroom-forming fungi.</title>
        <authorList>
            <person name="Floudas D."/>
            <person name="Bentzer J."/>
            <person name="Ahren D."/>
            <person name="Johansson T."/>
            <person name="Persson P."/>
            <person name="Tunlid A."/>
        </authorList>
    </citation>
    <scope>NUCLEOTIDE SEQUENCE [LARGE SCALE GENOMIC DNA]</scope>
    <source>
        <strain evidence="3 4">CBS 406.79</strain>
    </source>
</reference>
<evidence type="ECO:0000313" key="4">
    <source>
        <dbReference type="Proteomes" id="UP000518752"/>
    </source>
</evidence>
<dbReference type="Gene3D" id="2.60.120.200">
    <property type="match status" value="1"/>
</dbReference>
<dbReference type="PROSITE" id="PS51762">
    <property type="entry name" value="GH16_2"/>
    <property type="match status" value="1"/>
</dbReference>
<feature type="domain" description="GH16" evidence="2">
    <location>
        <begin position="40"/>
        <end position="337"/>
    </location>
</feature>
<sequence>MFSKTQTTSFFLLCALPLLSAALPINVNVNTTLNDRAAAKTWAVADKYEGSNFFASFDFFSASDPTHGLVKYLKEADAKSKGLAKIENNIAVLGVDSKTKLSSGQNRDSTRVSSKKKYNGGLFIYDVKRMPVGCSTWPALWTVGGPSWPRQGEIDLFEGVNQSPNAKGGNQITMHTGSGCSIDKTAKISGKLSNHPSCESSGADNSGCATMDSDPMSFGNGFNKNGGGVIAQLWDESDGIRVYFFARNKIPADIQKGAPTPARWGTPVSYLKFGSSCAASHFKDHVITINTALCGDWAGAAGVYSASGCPGTCASAVADPSNFEDAQWEINYIHVYH</sequence>
<dbReference type="EMBL" id="JAACJN010000058">
    <property type="protein sequence ID" value="KAF5381462.1"/>
    <property type="molecule type" value="Genomic_DNA"/>
</dbReference>
<gene>
    <name evidence="3" type="ORF">D9757_009061</name>
</gene>
<evidence type="ECO:0000256" key="1">
    <source>
        <dbReference type="SAM" id="SignalP"/>
    </source>
</evidence>